<dbReference type="EMBL" id="JAHJDP010000031">
    <property type="protein sequence ID" value="MBU2690442.1"/>
    <property type="molecule type" value="Genomic_DNA"/>
</dbReference>
<proteinExistence type="predicted"/>
<dbReference type="InterPro" id="IPR051599">
    <property type="entry name" value="Cell_Envelope_Assoc"/>
</dbReference>
<gene>
    <name evidence="2" type="ORF">KJ970_05895</name>
</gene>
<reference evidence="2" key="1">
    <citation type="submission" date="2021-05" db="EMBL/GenBank/DDBJ databases">
        <title>Energy efficiency and biological interactions define the core microbiome of deep oligotrophic groundwater.</title>
        <authorList>
            <person name="Mehrshad M."/>
            <person name="Lopez-Fernandez M."/>
            <person name="Bell E."/>
            <person name="Bernier-Latmani R."/>
            <person name="Bertilsson S."/>
            <person name="Dopson M."/>
        </authorList>
    </citation>
    <scope>NUCLEOTIDE SEQUENCE</scope>
    <source>
        <strain evidence="2">Modern_marine.mb.64</strain>
    </source>
</reference>
<dbReference type="InterPro" id="IPR014729">
    <property type="entry name" value="Rossmann-like_a/b/a_fold"/>
</dbReference>
<comment type="caution">
    <text evidence="2">The sequence shown here is derived from an EMBL/GenBank/DDBJ whole genome shotgun (WGS) entry which is preliminary data.</text>
</comment>
<organism evidence="2 3">
    <name type="scientific">Eiseniibacteriota bacterium</name>
    <dbReference type="NCBI Taxonomy" id="2212470"/>
    <lineage>
        <taxon>Bacteria</taxon>
        <taxon>Candidatus Eiseniibacteriota</taxon>
    </lineage>
</organism>
<evidence type="ECO:0000313" key="2">
    <source>
        <dbReference type="EMBL" id="MBU2690442.1"/>
    </source>
</evidence>
<feature type="domain" description="DUF218" evidence="1">
    <location>
        <begin position="26"/>
        <end position="165"/>
    </location>
</feature>
<evidence type="ECO:0000259" key="1">
    <source>
        <dbReference type="Pfam" id="PF02698"/>
    </source>
</evidence>
<sequence>MIALIPRILDAWADWLVIKSHPMPADAILVLGGGRGERLATALQLYKEGWANQIYVSGPNEPGISRLLDPDALTQAEVKRHLAVQHGVPEDKVSVILGPSSTFEEASLTKDLFLQLKYSRILVVTSPYHTRRAYQTFRHIYRKTGIQISVISAPWELTGYKRKEWWRHEDDTFAILNETGKLIFYLLRYSIPPI</sequence>
<accession>A0A948W2X0</accession>
<protein>
    <submittedName>
        <fullName evidence="2">YdcF family protein</fullName>
    </submittedName>
</protein>
<name>A0A948W2X0_UNCEI</name>
<dbReference type="CDD" id="cd06259">
    <property type="entry name" value="YdcF-like"/>
    <property type="match status" value="1"/>
</dbReference>
<evidence type="ECO:0000313" key="3">
    <source>
        <dbReference type="Proteomes" id="UP000777784"/>
    </source>
</evidence>
<dbReference type="GO" id="GO:0005886">
    <property type="term" value="C:plasma membrane"/>
    <property type="evidence" value="ECO:0007669"/>
    <property type="project" value="TreeGrafter"/>
</dbReference>
<dbReference type="Pfam" id="PF02698">
    <property type="entry name" value="DUF218"/>
    <property type="match status" value="1"/>
</dbReference>
<dbReference type="InterPro" id="IPR003848">
    <property type="entry name" value="DUF218"/>
</dbReference>
<dbReference type="PANTHER" id="PTHR30336">
    <property type="entry name" value="INNER MEMBRANE PROTEIN, PROBABLE PERMEASE"/>
    <property type="match status" value="1"/>
</dbReference>
<dbReference type="AlphaFoldDB" id="A0A948W2X0"/>
<dbReference type="Proteomes" id="UP000777784">
    <property type="component" value="Unassembled WGS sequence"/>
</dbReference>
<dbReference type="PANTHER" id="PTHR30336:SF20">
    <property type="entry name" value="DUF218 DOMAIN-CONTAINING PROTEIN"/>
    <property type="match status" value="1"/>
</dbReference>
<dbReference type="Gene3D" id="3.40.50.620">
    <property type="entry name" value="HUPs"/>
    <property type="match status" value="1"/>
</dbReference>